<organism evidence="1">
    <name type="scientific">Brachypodium distachyon</name>
    <name type="common">Purple false brome</name>
    <name type="synonym">Trachynia distachya</name>
    <dbReference type="NCBI Taxonomy" id="15368"/>
    <lineage>
        <taxon>Eukaryota</taxon>
        <taxon>Viridiplantae</taxon>
        <taxon>Streptophyta</taxon>
        <taxon>Embryophyta</taxon>
        <taxon>Tracheophyta</taxon>
        <taxon>Spermatophyta</taxon>
        <taxon>Magnoliopsida</taxon>
        <taxon>Liliopsida</taxon>
        <taxon>Poales</taxon>
        <taxon>Poaceae</taxon>
        <taxon>BOP clade</taxon>
        <taxon>Pooideae</taxon>
        <taxon>Stipodae</taxon>
        <taxon>Brachypodieae</taxon>
        <taxon>Brachypodium</taxon>
    </lineage>
</organism>
<evidence type="ECO:0000313" key="2">
    <source>
        <dbReference type="EnsemblPlants" id="PNT68542"/>
    </source>
</evidence>
<dbReference type="Gramene" id="PNT68544">
    <property type="protein sequence ID" value="PNT68544"/>
    <property type="gene ID" value="BRADI_3g42193v3"/>
</dbReference>
<protein>
    <submittedName>
        <fullName evidence="1 2">Uncharacterized protein</fullName>
    </submittedName>
</protein>
<dbReference type="EMBL" id="CM000882">
    <property type="protein sequence ID" value="PNT68544.1"/>
    <property type="molecule type" value="Genomic_DNA"/>
</dbReference>
<dbReference type="EMBL" id="CM000882">
    <property type="protein sequence ID" value="PNT68543.1"/>
    <property type="molecule type" value="Genomic_DNA"/>
</dbReference>
<dbReference type="Gramene" id="PNT68543">
    <property type="protein sequence ID" value="PNT68543"/>
    <property type="gene ID" value="BRADI_3g42193v3"/>
</dbReference>
<dbReference type="InParanoid" id="A0A2K2D2P4"/>
<dbReference type="Proteomes" id="UP000008810">
    <property type="component" value="Chromosome 3"/>
</dbReference>
<dbReference type="Gramene" id="PNT68542">
    <property type="protein sequence ID" value="PNT68542"/>
    <property type="gene ID" value="BRADI_3g42193v3"/>
</dbReference>
<dbReference type="EMBL" id="CM000882">
    <property type="protein sequence ID" value="PNT68542.1"/>
    <property type="molecule type" value="Genomic_DNA"/>
</dbReference>
<dbReference type="EnsemblPlants" id="PNT68542">
    <property type="protein sequence ID" value="PNT68542"/>
    <property type="gene ID" value="BRADI_3g42193v3"/>
</dbReference>
<keyword evidence="3" id="KW-1185">Reference proteome</keyword>
<dbReference type="AlphaFoldDB" id="A0A2K2D2P4"/>
<evidence type="ECO:0000313" key="3">
    <source>
        <dbReference type="Proteomes" id="UP000008810"/>
    </source>
</evidence>
<sequence>MVLCSAQIQAEAAAAQEKSDVSWKIFVLSFLQLYMDATIKPVNLQFSVSYYVNEKWN</sequence>
<name>A0A2K2D2P4_BRADI</name>
<proteinExistence type="predicted"/>
<dbReference type="EnsemblPlants" id="PNT68543">
    <property type="protein sequence ID" value="PNT68543"/>
    <property type="gene ID" value="BRADI_3g42193v3"/>
</dbReference>
<reference evidence="1" key="2">
    <citation type="submission" date="2017-06" db="EMBL/GenBank/DDBJ databases">
        <title>WGS assembly of Brachypodium distachyon.</title>
        <authorList>
            <consortium name="The International Brachypodium Initiative"/>
            <person name="Lucas S."/>
            <person name="Harmon-Smith M."/>
            <person name="Lail K."/>
            <person name="Tice H."/>
            <person name="Grimwood J."/>
            <person name="Bruce D."/>
            <person name="Barry K."/>
            <person name="Shu S."/>
            <person name="Lindquist E."/>
            <person name="Wang M."/>
            <person name="Pitluck S."/>
            <person name="Vogel J.P."/>
            <person name="Garvin D.F."/>
            <person name="Mockler T.C."/>
            <person name="Schmutz J."/>
            <person name="Rokhsar D."/>
            <person name="Bevan M.W."/>
        </authorList>
    </citation>
    <scope>NUCLEOTIDE SEQUENCE</scope>
    <source>
        <strain evidence="1">Bd21</strain>
    </source>
</reference>
<reference evidence="2" key="3">
    <citation type="submission" date="2018-08" db="UniProtKB">
        <authorList>
            <consortium name="EnsemblPlants"/>
        </authorList>
    </citation>
    <scope>IDENTIFICATION</scope>
    <source>
        <strain evidence="2">cv. Bd21</strain>
    </source>
</reference>
<evidence type="ECO:0000313" key="1">
    <source>
        <dbReference type="EMBL" id="PNT68543.1"/>
    </source>
</evidence>
<gene>
    <name evidence="1" type="ORF">BRADI_3g42193v3</name>
</gene>
<accession>A0A2K2D2P4</accession>
<reference evidence="1 2" key="1">
    <citation type="journal article" date="2010" name="Nature">
        <title>Genome sequencing and analysis of the model grass Brachypodium distachyon.</title>
        <authorList>
            <consortium name="International Brachypodium Initiative"/>
        </authorList>
    </citation>
    <scope>NUCLEOTIDE SEQUENCE [LARGE SCALE GENOMIC DNA]</scope>
    <source>
        <strain evidence="1 2">Bd21</strain>
    </source>
</reference>
<dbReference type="EnsemblPlants" id="PNT68544">
    <property type="protein sequence ID" value="PNT68544"/>
    <property type="gene ID" value="BRADI_3g42193v3"/>
</dbReference>